<feature type="compositionally biased region" description="Basic residues" evidence="6">
    <location>
        <begin position="62"/>
        <end position="75"/>
    </location>
</feature>
<feature type="region of interest" description="Disordered" evidence="6">
    <location>
        <begin position="1"/>
        <end position="75"/>
    </location>
</feature>
<dbReference type="InterPro" id="IPR036955">
    <property type="entry name" value="AP2/ERF_dom_sf"/>
</dbReference>
<protein>
    <recommendedName>
        <fullName evidence="7">AP2/ERF domain-containing protein</fullName>
    </recommendedName>
</protein>
<dbReference type="Gene3D" id="3.40.50.300">
    <property type="entry name" value="P-loop containing nucleotide triphosphate hydrolases"/>
    <property type="match status" value="1"/>
</dbReference>
<evidence type="ECO:0000256" key="6">
    <source>
        <dbReference type="SAM" id="MobiDB-lite"/>
    </source>
</evidence>
<dbReference type="GO" id="GO:0009873">
    <property type="term" value="P:ethylene-activated signaling pathway"/>
    <property type="evidence" value="ECO:0007669"/>
    <property type="project" value="InterPro"/>
</dbReference>
<dbReference type="PANTHER" id="PTHR31190">
    <property type="entry name" value="DNA-BINDING DOMAIN"/>
    <property type="match status" value="1"/>
</dbReference>
<keyword evidence="5" id="KW-0539">Nucleus</keyword>
<name>A0A9Q1Q6D1_9CARY</name>
<gene>
    <name evidence="8" type="ORF">Cgig2_008444</name>
</gene>
<evidence type="ECO:0000256" key="3">
    <source>
        <dbReference type="ARBA" id="ARBA00023125"/>
    </source>
</evidence>
<keyword evidence="3" id="KW-0238">DNA-binding</keyword>
<evidence type="ECO:0000259" key="7">
    <source>
        <dbReference type="PROSITE" id="PS51032"/>
    </source>
</evidence>
<comment type="caution">
    <text evidence="8">The sequence shown here is derived from an EMBL/GenBank/DDBJ whole genome shotgun (WGS) entry which is preliminary data.</text>
</comment>
<dbReference type="OrthoDB" id="547098at2759"/>
<keyword evidence="4" id="KW-0804">Transcription</keyword>
<feature type="region of interest" description="Disordered" evidence="6">
    <location>
        <begin position="139"/>
        <end position="166"/>
    </location>
</feature>
<comment type="subcellular location">
    <subcellularLocation>
        <location evidence="1">Nucleus</location>
    </subcellularLocation>
</comment>
<evidence type="ECO:0000256" key="4">
    <source>
        <dbReference type="ARBA" id="ARBA00023163"/>
    </source>
</evidence>
<dbReference type="SMART" id="SM00380">
    <property type="entry name" value="AP2"/>
    <property type="match status" value="1"/>
</dbReference>
<dbReference type="InterPro" id="IPR027417">
    <property type="entry name" value="P-loop_NTPase"/>
</dbReference>
<dbReference type="Gene3D" id="3.30.730.10">
    <property type="entry name" value="AP2/ERF domain"/>
    <property type="match status" value="1"/>
</dbReference>
<dbReference type="Pfam" id="PF00847">
    <property type="entry name" value="AP2"/>
    <property type="match status" value="1"/>
</dbReference>
<evidence type="ECO:0000256" key="5">
    <source>
        <dbReference type="ARBA" id="ARBA00023242"/>
    </source>
</evidence>
<feature type="compositionally biased region" description="Polar residues" evidence="6">
    <location>
        <begin position="141"/>
        <end position="154"/>
    </location>
</feature>
<dbReference type="GO" id="GO:0003700">
    <property type="term" value="F:DNA-binding transcription factor activity"/>
    <property type="evidence" value="ECO:0007669"/>
    <property type="project" value="InterPro"/>
</dbReference>
<feature type="domain" description="AP2/ERF" evidence="7">
    <location>
        <begin position="71"/>
        <end position="128"/>
    </location>
</feature>
<dbReference type="PROSITE" id="PS51032">
    <property type="entry name" value="AP2_ERF"/>
    <property type="match status" value="1"/>
</dbReference>
<keyword evidence="2" id="KW-0805">Transcription regulation</keyword>
<dbReference type="FunFam" id="3.30.730.10:FF:000001">
    <property type="entry name" value="Ethylene-responsive transcription factor 2"/>
    <property type="match status" value="1"/>
</dbReference>
<dbReference type="PRINTS" id="PR00367">
    <property type="entry name" value="ETHRSPELEMNT"/>
</dbReference>
<dbReference type="InterPro" id="IPR001471">
    <property type="entry name" value="AP2/ERF_dom"/>
</dbReference>
<dbReference type="SUPFAM" id="SSF54171">
    <property type="entry name" value="DNA-binding domain"/>
    <property type="match status" value="1"/>
</dbReference>
<evidence type="ECO:0000256" key="2">
    <source>
        <dbReference type="ARBA" id="ARBA00023015"/>
    </source>
</evidence>
<evidence type="ECO:0000256" key="1">
    <source>
        <dbReference type="ARBA" id="ARBA00004123"/>
    </source>
</evidence>
<feature type="compositionally biased region" description="Low complexity" evidence="6">
    <location>
        <begin position="45"/>
        <end position="61"/>
    </location>
</feature>
<dbReference type="PANTHER" id="PTHR31190:SF181">
    <property type="entry name" value="OS02G0764700 PROTEIN"/>
    <property type="match status" value="1"/>
</dbReference>
<sequence length="395" mass="43681">MVNALKHVISHNSPPHSRMPSSSSHHHHHHHDSSGSQLVQEALQSSASTSSSTCPSTSSTTRPRRRYKKNKYRGVRQRPWGKWAAEIRDPHRAHRVWLGTFDTAEDAARAYDRAAFGFRGPRAKLNFPLSDYLSNAAVDPTAQNDNSQPETTRSGDVPKDANVADEEEFVDIVDDKELEDWVNMMTHHDHPGRFVLILGRSYSVLVFFPKELKAGNSKLAWNSKMAIDSHSVETPSVSSPSQSPSHSCGQPSHFYLAVDRLDFKMETLVDLLGVVGRRSGLPIVVCCSSRDELDAVCAAVSALPHISLSSLYSDLAEAERALILESFRRAAFKWHQNTGQFGAEAETGEEDMKSHVIVVTDVCLPVLAAGESPIPSRVLINYELPAKKVMLDLSN</sequence>
<evidence type="ECO:0000313" key="8">
    <source>
        <dbReference type="EMBL" id="KAJ8430005.1"/>
    </source>
</evidence>
<keyword evidence="9" id="KW-1185">Reference proteome</keyword>
<dbReference type="InterPro" id="IPR016177">
    <property type="entry name" value="DNA-bd_dom_sf"/>
</dbReference>
<dbReference type="GO" id="GO:0003677">
    <property type="term" value="F:DNA binding"/>
    <property type="evidence" value="ECO:0007669"/>
    <property type="project" value="UniProtKB-KW"/>
</dbReference>
<feature type="compositionally biased region" description="Low complexity" evidence="6">
    <location>
        <begin position="10"/>
        <end position="23"/>
    </location>
</feature>
<organism evidence="8 9">
    <name type="scientific">Carnegiea gigantea</name>
    <dbReference type="NCBI Taxonomy" id="171969"/>
    <lineage>
        <taxon>Eukaryota</taxon>
        <taxon>Viridiplantae</taxon>
        <taxon>Streptophyta</taxon>
        <taxon>Embryophyta</taxon>
        <taxon>Tracheophyta</taxon>
        <taxon>Spermatophyta</taxon>
        <taxon>Magnoliopsida</taxon>
        <taxon>eudicotyledons</taxon>
        <taxon>Gunneridae</taxon>
        <taxon>Pentapetalae</taxon>
        <taxon>Caryophyllales</taxon>
        <taxon>Cactineae</taxon>
        <taxon>Cactaceae</taxon>
        <taxon>Cactoideae</taxon>
        <taxon>Echinocereeae</taxon>
        <taxon>Carnegiea</taxon>
    </lineage>
</organism>
<dbReference type="InterPro" id="IPR044808">
    <property type="entry name" value="ERF_plant"/>
</dbReference>
<dbReference type="AlphaFoldDB" id="A0A9Q1Q6D1"/>
<dbReference type="CDD" id="cd00018">
    <property type="entry name" value="AP2"/>
    <property type="match status" value="1"/>
</dbReference>
<reference evidence="8" key="1">
    <citation type="submission" date="2022-04" db="EMBL/GenBank/DDBJ databases">
        <title>Carnegiea gigantea Genome sequencing and assembly v2.</title>
        <authorList>
            <person name="Copetti D."/>
            <person name="Sanderson M.J."/>
            <person name="Burquez A."/>
            <person name="Wojciechowski M.F."/>
        </authorList>
    </citation>
    <scope>NUCLEOTIDE SEQUENCE</scope>
    <source>
        <strain evidence="8">SGP5-SGP5p</strain>
        <tissue evidence="8">Aerial part</tissue>
    </source>
</reference>
<proteinExistence type="predicted"/>
<dbReference type="Proteomes" id="UP001153076">
    <property type="component" value="Unassembled WGS sequence"/>
</dbReference>
<dbReference type="EMBL" id="JAKOGI010000834">
    <property type="protein sequence ID" value="KAJ8430005.1"/>
    <property type="molecule type" value="Genomic_DNA"/>
</dbReference>
<evidence type="ECO:0000313" key="9">
    <source>
        <dbReference type="Proteomes" id="UP001153076"/>
    </source>
</evidence>
<accession>A0A9Q1Q6D1</accession>
<dbReference type="GO" id="GO:0005634">
    <property type="term" value="C:nucleus"/>
    <property type="evidence" value="ECO:0007669"/>
    <property type="project" value="UniProtKB-SubCell"/>
</dbReference>